<evidence type="ECO:0008006" key="12">
    <source>
        <dbReference type="Google" id="ProtNLM"/>
    </source>
</evidence>
<keyword evidence="5" id="KW-0067">ATP-binding</keyword>
<dbReference type="InterPro" id="IPR032675">
    <property type="entry name" value="LRR_dom_sf"/>
</dbReference>
<dbReference type="SUPFAM" id="SSF52540">
    <property type="entry name" value="P-loop containing nucleoside triphosphate hydrolases"/>
    <property type="match status" value="1"/>
</dbReference>
<organism evidence="10 11">
    <name type="scientific">Lithocarpus litseifolius</name>
    <dbReference type="NCBI Taxonomy" id="425828"/>
    <lineage>
        <taxon>Eukaryota</taxon>
        <taxon>Viridiplantae</taxon>
        <taxon>Streptophyta</taxon>
        <taxon>Embryophyta</taxon>
        <taxon>Tracheophyta</taxon>
        <taxon>Spermatophyta</taxon>
        <taxon>Magnoliopsida</taxon>
        <taxon>eudicotyledons</taxon>
        <taxon>Gunneridae</taxon>
        <taxon>Pentapetalae</taxon>
        <taxon>rosids</taxon>
        <taxon>fabids</taxon>
        <taxon>Fagales</taxon>
        <taxon>Fagaceae</taxon>
        <taxon>Lithocarpus</taxon>
    </lineage>
</organism>
<evidence type="ECO:0000259" key="7">
    <source>
        <dbReference type="Pfam" id="PF18052"/>
    </source>
</evidence>
<dbReference type="GO" id="GO:0051707">
    <property type="term" value="P:response to other organism"/>
    <property type="evidence" value="ECO:0007669"/>
    <property type="project" value="UniProtKB-ARBA"/>
</dbReference>
<evidence type="ECO:0000256" key="4">
    <source>
        <dbReference type="ARBA" id="ARBA00022821"/>
    </source>
</evidence>
<dbReference type="InterPro" id="IPR038005">
    <property type="entry name" value="RX-like_CC"/>
</dbReference>
<evidence type="ECO:0000256" key="5">
    <source>
        <dbReference type="ARBA" id="ARBA00022840"/>
    </source>
</evidence>
<dbReference type="Proteomes" id="UP001459277">
    <property type="component" value="Unassembled WGS sequence"/>
</dbReference>
<keyword evidence="4" id="KW-0611">Plant defense</keyword>
<dbReference type="Gene3D" id="3.40.50.300">
    <property type="entry name" value="P-loop containing nucleotide triphosphate hydrolases"/>
    <property type="match status" value="1"/>
</dbReference>
<dbReference type="InterPro" id="IPR001611">
    <property type="entry name" value="Leu-rich_rpt"/>
</dbReference>
<keyword evidence="2" id="KW-0677">Repeat</keyword>
<proteinExistence type="predicted"/>
<dbReference type="GO" id="GO:0006952">
    <property type="term" value="P:defense response"/>
    <property type="evidence" value="ECO:0007669"/>
    <property type="project" value="UniProtKB-KW"/>
</dbReference>
<dbReference type="InterPro" id="IPR058922">
    <property type="entry name" value="WHD_DRP"/>
</dbReference>
<gene>
    <name evidence="10" type="ORF">SO802_022228</name>
</gene>
<sequence length="1274" mass="145191">MAEAIATEVAKGILGNLIPLVTDQIGLAWGFKDELTRLRENVEMVQALLADAEKRQVGEERVRLWLQKLKDVAYDADDVLDELAYELLRRKVEIQNQMKRKVCFFFSFSNPIAFRFKMANKVKTIADSLKRIYDRAIIEFGLTRAESTNANFDIMPNRETNCFIDNSEVVGRKDHVSEIAQLVTNTTSQKLSVIPIVGMAGLGKTTLAKLVYNDAQVTNHFNKKIWVCVSDVFDEKKILRGILESLTGDSSPLVADNVILEKLQEQLEGERYLLVLDDVWNEDSLKWESLRSCLLGITSNIGNNIIVTTRNDRVATIIETLPRCRLEKLLDDECWSIIKKKVSSNETAPLTLDLEAIGRDIAKKCGGVPLAAKVLGGIMCCKKEKSEWSAIRDNEIWNFEDGSGMLQILKLSFNHLPSPSLKQCFAYCSIFPKDYVIEKEELIHLWMAEGFLQPSQGSSSVMEDIGNKHFDILLTNSLFQDVENDDYDNVKSCKMHDLVHDLAISISKFETLILEKDPQDIINDVQYDINHVRRLLIQIDGEIVPKIPLSNDHVQRMRTLVSKNTMFGNILSNFKYLRVLKLSGNQITELSDSVGCLVHLRLLHISKTYIKALPNSITKLYNLQTLRLERCWYLEELPKGLKILDNLRHIYVDVRYIKRSLKDMGNLNCLQTLSCFIVGQDAGEQIKELGCLNQLSGDLDIRNLENVRDQEEARSANLAIKAKMNQLRFHWSLYENRKVNHCNDEEVLEGLRPHQNLKSIKISGFGGKKFPSWMSLFDNLITICLERCNKCEQVPTLGHLPRLKALEILVMDDVTRIGVEFYGSSNDVLFPALRTLTFWRLKKLVEWKDAPPARVVFPCLEEVTIKRCRQLRSAPCHFPFLQKLRISSVYNTALERISSNLTTLKSAEISYASGLTFVPEQLFCTSLQSLQIHGCKELSYIPDTSQPLISLEELTLHDCPELKCFPRIQGLRRLSIKECGFEDLTKLQLCTSLSQLHVENCPYLKSLPDLRECHSLAQLKIHWCYYLKSIPDLQECHSLAQLDIYGCNNLKSLPDLQECHSLAQLEIFRCHNLKSIPDLGELCFLTRLAIRGCSNMTHLPEGSLKCLKSLEIGGYCEVLDVFPSLNFIQHSHSTLEYLELKGWAKLNSLPGEIQHFTALETLVINGFGEIETLPEWLGNLSSLKKLGISECDNLMYLPTTTTRLIQLEELQIWGCSKLRERCAEGSGEEWLKIAHIPKIDMSNGSITLYYHHASNLLLFHSSSMVQWLLLTDWL</sequence>
<keyword evidence="3" id="KW-0547">Nucleotide-binding</keyword>
<name>A0AAW2CHC2_9ROSI</name>
<dbReference type="GO" id="GO:0043531">
    <property type="term" value="F:ADP binding"/>
    <property type="evidence" value="ECO:0007669"/>
    <property type="project" value="InterPro"/>
</dbReference>
<keyword evidence="1" id="KW-0433">Leucine-rich repeat</keyword>
<dbReference type="PRINTS" id="PR00364">
    <property type="entry name" value="DISEASERSIST"/>
</dbReference>
<dbReference type="Gene3D" id="1.10.8.430">
    <property type="entry name" value="Helical domain of apoptotic protease-activating factors"/>
    <property type="match status" value="1"/>
</dbReference>
<dbReference type="Gene3D" id="1.20.5.4130">
    <property type="match status" value="1"/>
</dbReference>
<accession>A0AAW2CHC2</accession>
<dbReference type="EMBL" id="JAZDWU010000007">
    <property type="protein sequence ID" value="KAK9997542.1"/>
    <property type="molecule type" value="Genomic_DNA"/>
</dbReference>
<evidence type="ECO:0000256" key="2">
    <source>
        <dbReference type="ARBA" id="ARBA00022737"/>
    </source>
</evidence>
<feature type="domain" description="NB-ARC" evidence="6">
    <location>
        <begin position="173"/>
        <end position="346"/>
    </location>
</feature>
<dbReference type="PANTHER" id="PTHR36766:SF70">
    <property type="entry name" value="DISEASE RESISTANCE PROTEIN RGA4"/>
    <property type="match status" value="1"/>
</dbReference>
<dbReference type="InterPro" id="IPR036388">
    <property type="entry name" value="WH-like_DNA-bd_sf"/>
</dbReference>
<evidence type="ECO:0000259" key="9">
    <source>
        <dbReference type="Pfam" id="PF25019"/>
    </source>
</evidence>
<evidence type="ECO:0000313" key="10">
    <source>
        <dbReference type="EMBL" id="KAK9997542.1"/>
    </source>
</evidence>
<dbReference type="Pfam" id="PF23559">
    <property type="entry name" value="WHD_DRP"/>
    <property type="match status" value="1"/>
</dbReference>
<dbReference type="InterPro" id="IPR027417">
    <property type="entry name" value="P-loop_NTPase"/>
</dbReference>
<evidence type="ECO:0000259" key="6">
    <source>
        <dbReference type="Pfam" id="PF00931"/>
    </source>
</evidence>
<dbReference type="InterPro" id="IPR041118">
    <property type="entry name" value="Rx_N"/>
</dbReference>
<dbReference type="GO" id="GO:0005524">
    <property type="term" value="F:ATP binding"/>
    <property type="evidence" value="ECO:0007669"/>
    <property type="project" value="UniProtKB-KW"/>
</dbReference>
<dbReference type="SUPFAM" id="SSF52058">
    <property type="entry name" value="L domain-like"/>
    <property type="match status" value="2"/>
</dbReference>
<evidence type="ECO:0000256" key="3">
    <source>
        <dbReference type="ARBA" id="ARBA00022741"/>
    </source>
</evidence>
<dbReference type="AlphaFoldDB" id="A0AAW2CHC2"/>
<evidence type="ECO:0000259" key="8">
    <source>
        <dbReference type="Pfam" id="PF23559"/>
    </source>
</evidence>
<dbReference type="InterPro" id="IPR042197">
    <property type="entry name" value="Apaf_helical"/>
</dbReference>
<dbReference type="InterPro" id="IPR056789">
    <property type="entry name" value="LRR_R13L1-DRL21"/>
</dbReference>
<keyword evidence="11" id="KW-1185">Reference proteome</keyword>
<dbReference type="CDD" id="cd14798">
    <property type="entry name" value="RX-CC_like"/>
    <property type="match status" value="1"/>
</dbReference>
<dbReference type="PANTHER" id="PTHR36766">
    <property type="entry name" value="PLANT BROAD-SPECTRUM MILDEW RESISTANCE PROTEIN RPW8"/>
    <property type="match status" value="1"/>
</dbReference>
<protein>
    <recommendedName>
        <fullName evidence="12">Disease resistance protein RGA3</fullName>
    </recommendedName>
</protein>
<comment type="caution">
    <text evidence="10">The sequence shown here is derived from an EMBL/GenBank/DDBJ whole genome shotgun (WGS) entry which is preliminary data.</text>
</comment>
<evidence type="ECO:0000313" key="11">
    <source>
        <dbReference type="Proteomes" id="UP001459277"/>
    </source>
</evidence>
<dbReference type="Pfam" id="PF00931">
    <property type="entry name" value="NB-ARC"/>
    <property type="match status" value="1"/>
</dbReference>
<reference evidence="10 11" key="1">
    <citation type="submission" date="2024-01" db="EMBL/GenBank/DDBJ databases">
        <title>A telomere-to-telomere, gap-free genome of sweet tea (Lithocarpus litseifolius).</title>
        <authorList>
            <person name="Zhou J."/>
        </authorList>
    </citation>
    <scope>NUCLEOTIDE SEQUENCE [LARGE SCALE GENOMIC DNA]</scope>
    <source>
        <strain evidence="10">Zhou-2022a</strain>
        <tissue evidence="10">Leaf</tissue>
    </source>
</reference>
<dbReference type="Pfam" id="PF25019">
    <property type="entry name" value="LRR_R13L1-DRL21"/>
    <property type="match status" value="1"/>
</dbReference>
<dbReference type="Pfam" id="PF18052">
    <property type="entry name" value="Rx_N"/>
    <property type="match status" value="1"/>
</dbReference>
<dbReference type="PROSITE" id="PS51450">
    <property type="entry name" value="LRR"/>
    <property type="match status" value="1"/>
</dbReference>
<dbReference type="InterPro" id="IPR002182">
    <property type="entry name" value="NB-ARC"/>
</dbReference>
<dbReference type="FunFam" id="1.10.10.10:FF:000322">
    <property type="entry name" value="Probable disease resistance protein At1g63360"/>
    <property type="match status" value="1"/>
</dbReference>
<evidence type="ECO:0000256" key="1">
    <source>
        <dbReference type="ARBA" id="ARBA00022614"/>
    </source>
</evidence>
<feature type="domain" description="Disease resistance protein winged helix" evidence="8">
    <location>
        <begin position="430"/>
        <end position="503"/>
    </location>
</feature>
<feature type="domain" description="Disease resistance N-terminal" evidence="7">
    <location>
        <begin position="13"/>
        <end position="99"/>
    </location>
</feature>
<dbReference type="Gene3D" id="1.10.10.10">
    <property type="entry name" value="Winged helix-like DNA-binding domain superfamily/Winged helix DNA-binding domain"/>
    <property type="match status" value="1"/>
</dbReference>
<dbReference type="Gene3D" id="3.80.10.10">
    <property type="entry name" value="Ribonuclease Inhibitor"/>
    <property type="match status" value="4"/>
</dbReference>
<feature type="domain" description="R13L1/DRL21-like LRR repeat region" evidence="9">
    <location>
        <begin position="686"/>
        <end position="809"/>
    </location>
</feature>